<keyword evidence="3 9" id="KW-0378">Hydrolase</keyword>
<dbReference type="InterPro" id="IPR006357">
    <property type="entry name" value="HAD-SF_hydro_IIA"/>
</dbReference>
<dbReference type="NCBIfam" id="TIGR01457">
    <property type="entry name" value="HAD-SF-IIA-hyp2"/>
    <property type="match status" value="1"/>
</dbReference>
<comment type="cofactor">
    <cofactor evidence="8">
        <name>Mg(2+)</name>
        <dbReference type="ChEBI" id="CHEBI:18420"/>
    </cofactor>
    <text evidence="8">Divalent metal ions. Mg(2+) is the most effective.</text>
</comment>
<protein>
    <recommendedName>
        <fullName evidence="5">Acid sugar phosphatase</fullName>
        <ecNumber evidence="5">3.1.3.-</ecNumber>
    </recommendedName>
</protein>
<dbReference type="SFLD" id="SFLDG01139">
    <property type="entry name" value="C2.A:_Pyridoxal_Phosphate_Phos"/>
    <property type="match status" value="1"/>
</dbReference>
<gene>
    <name evidence="9" type="ORF">AMS66_11310</name>
</gene>
<evidence type="ECO:0000256" key="1">
    <source>
        <dbReference type="ARBA" id="ARBA00006696"/>
    </source>
</evidence>
<feature type="binding site" evidence="8">
    <location>
        <position position="10"/>
    </location>
    <ligand>
        <name>Mg(2+)</name>
        <dbReference type="ChEBI" id="CHEBI:18420"/>
    </ligand>
</feature>
<dbReference type="SUPFAM" id="SSF56784">
    <property type="entry name" value="HAD-like"/>
    <property type="match status" value="1"/>
</dbReference>
<dbReference type="PIRSF" id="PIRSF000915">
    <property type="entry name" value="PGP-type_phosphatase"/>
    <property type="match status" value="1"/>
</dbReference>
<dbReference type="AlphaFoldDB" id="A0A0M9BPM2"/>
<dbReference type="PATRIC" id="fig|1705561.3.peg.2133"/>
<name>A0A0M9BPM2_9BACL</name>
<dbReference type="RefSeq" id="WP_053780881.1">
    <property type="nucleotide sequence ID" value="NZ_LITU01000053.1"/>
</dbReference>
<comment type="caution">
    <text evidence="9">The sequence shown here is derived from an EMBL/GenBank/DDBJ whole genome shotgun (WGS) entry which is preliminary data.</text>
</comment>
<evidence type="ECO:0000256" key="2">
    <source>
        <dbReference type="ARBA" id="ARBA00022723"/>
    </source>
</evidence>
<feature type="binding site" evidence="8">
    <location>
        <position position="8"/>
    </location>
    <ligand>
        <name>Mg(2+)</name>
        <dbReference type="ChEBI" id="CHEBI:18420"/>
    </ligand>
</feature>
<dbReference type="OrthoDB" id="9810449at2"/>
<dbReference type="NCBIfam" id="TIGR01460">
    <property type="entry name" value="HAD-SF-IIA"/>
    <property type="match status" value="1"/>
</dbReference>
<evidence type="ECO:0000256" key="6">
    <source>
        <dbReference type="PIRSR" id="PIRSR000915-1"/>
    </source>
</evidence>
<dbReference type="InterPro" id="IPR006354">
    <property type="entry name" value="HAD-SF_hydro_IIA_hyp1"/>
</dbReference>
<dbReference type="Proteomes" id="UP000037688">
    <property type="component" value="Unassembled WGS sequence"/>
</dbReference>
<feature type="active site" description="Nucleophile" evidence="6">
    <location>
        <position position="8"/>
    </location>
</feature>
<feature type="active site" description="Proton donor" evidence="6">
    <location>
        <position position="10"/>
    </location>
</feature>
<evidence type="ECO:0000256" key="3">
    <source>
        <dbReference type="ARBA" id="ARBA00022801"/>
    </source>
</evidence>
<proteinExistence type="inferred from homology"/>
<evidence type="ECO:0000313" key="9">
    <source>
        <dbReference type="EMBL" id="KOY16443.1"/>
    </source>
</evidence>
<reference evidence="9 10" key="1">
    <citation type="submission" date="2015-08" db="EMBL/GenBank/DDBJ databases">
        <title>Draft genome sequence of cellulolytic and xylanolytic Paenibacillus sp. A59, isolated from a decaying forest soil from Patagonia, Argentina.</title>
        <authorList>
            <person name="Ghio S."/>
            <person name="Caceres A.M."/>
            <person name="Talia P."/>
            <person name="Grasso D."/>
            <person name="Campos E."/>
        </authorList>
    </citation>
    <scope>NUCLEOTIDE SEQUENCE [LARGE SCALE GENOMIC DNA]</scope>
    <source>
        <strain evidence="9 10">A59</strain>
    </source>
</reference>
<dbReference type="GO" id="GO:0046872">
    <property type="term" value="F:metal ion binding"/>
    <property type="evidence" value="ECO:0007669"/>
    <property type="project" value="UniProtKB-KW"/>
</dbReference>
<dbReference type="GO" id="GO:0005737">
    <property type="term" value="C:cytoplasm"/>
    <property type="evidence" value="ECO:0007669"/>
    <property type="project" value="TreeGrafter"/>
</dbReference>
<evidence type="ECO:0000313" key="10">
    <source>
        <dbReference type="Proteomes" id="UP000037688"/>
    </source>
</evidence>
<evidence type="ECO:0000256" key="4">
    <source>
        <dbReference type="ARBA" id="ARBA00022842"/>
    </source>
</evidence>
<keyword evidence="10" id="KW-1185">Reference proteome</keyword>
<comment type="similarity">
    <text evidence="1 5">Belongs to the HAD-like hydrolase superfamily. NagD family.</text>
</comment>
<keyword evidence="4 5" id="KW-0460">Magnesium</keyword>
<dbReference type="SFLD" id="SFLDS00003">
    <property type="entry name" value="Haloacid_Dehalogenase"/>
    <property type="match status" value="1"/>
</dbReference>
<organism evidence="9 10">
    <name type="scientific">Paenibacillus xylanivorans</name>
    <dbReference type="NCBI Taxonomy" id="1705561"/>
    <lineage>
        <taxon>Bacteria</taxon>
        <taxon>Bacillati</taxon>
        <taxon>Bacillota</taxon>
        <taxon>Bacilli</taxon>
        <taxon>Bacillales</taxon>
        <taxon>Paenibacillaceae</taxon>
        <taxon>Paenibacillus</taxon>
    </lineage>
</organism>
<dbReference type="Pfam" id="PF13344">
    <property type="entry name" value="Hydrolase_6"/>
    <property type="match status" value="1"/>
</dbReference>
<dbReference type="PANTHER" id="PTHR19288">
    <property type="entry name" value="4-NITROPHENYLPHOSPHATASE-RELATED"/>
    <property type="match status" value="1"/>
</dbReference>
<evidence type="ECO:0000256" key="8">
    <source>
        <dbReference type="PIRSR" id="PIRSR000915-3"/>
    </source>
</evidence>
<dbReference type="InterPro" id="IPR036412">
    <property type="entry name" value="HAD-like_sf"/>
</dbReference>
<dbReference type="InterPro" id="IPR023214">
    <property type="entry name" value="HAD_sf"/>
</dbReference>
<comment type="function">
    <text evidence="5">Catalyzes the dephosphorylation of 2-6 carbon acid sugars in vitro.</text>
</comment>
<feature type="binding site" evidence="8">
    <location>
        <position position="204"/>
    </location>
    <ligand>
        <name>Mg(2+)</name>
        <dbReference type="ChEBI" id="CHEBI:18420"/>
    </ligand>
</feature>
<dbReference type="GO" id="GO:0016791">
    <property type="term" value="F:phosphatase activity"/>
    <property type="evidence" value="ECO:0007669"/>
    <property type="project" value="TreeGrafter"/>
</dbReference>
<dbReference type="SFLD" id="SFLDG01129">
    <property type="entry name" value="C1.5:_HAD__Beta-PGM__Phosphata"/>
    <property type="match status" value="1"/>
</dbReference>
<sequence length="269" mass="28635">MIKAYLIDLDGTLYHGRHRIEGADKLIRTLNEQGMPYLFVTNNSSRTPQGVADHLNGMGIPADSSQVCTSAVAAAEYVAKEAPGAKVACIGEEGLLQAIEAAGLKLTDDEPEYVIQGIDRDFSYTKLTKALRWINGGSKFVMTNPDLQLFSDDGLTPGAGTIGAAIEAATGVHPTVIGKPSSIIMKSAISRLNLKSDEVAVIGDNMRTDIAAGAAAGCETLLVLTGITTRDNMDSHIQATKVRPDHVFEDLHKLIEWLSQTTGQASKKG</sequence>
<feature type="binding site" evidence="7">
    <location>
        <position position="179"/>
    </location>
    <ligand>
        <name>substrate</name>
    </ligand>
</feature>
<evidence type="ECO:0000256" key="7">
    <source>
        <dbReference type="PIRSR" id="PIRSR000915-2"/>
    </source>
</evidence>
<dbReference type="Gene3D" id="3.40.50.1000">
    <property type="entry name" value="HAD superfamily/HAD-like"/>
    <property type="match status" value="2"/>
</dbReference>
<dbReference type="CDD" id="cd07530">
    <property type="entry name" value="HAD_Pase_UmpH-like"/>
    <property type="match status" value="1"/>
</dbReference>
<dbReference type="EC" id="3.1.3.-" evidence="5"/>
<dbReference type="Pfam" id="PF13242">
    <property type="entry name" value="Hydrolase_like"/>
    <property type="match status" value="1"/>
</dbReference>
<keyword evidence="2 5" id="KW-0479">Metal-binding</keyword>
<accession>A0A0M9BPM2</accession>
<dbReference type="PANTHER" id="PTHR19288:SF46">
    <property type="entry name" value="HALOACID DEHALOGENASE-LIKE HYDROLASE DOMAIN-CONTAINING PROTEIN 2"/>
    <property type="match status" value="1"/>
</dbReference>
<dbReference type="EMBL" id="LITU01000053">
    <property type="protein sequence ID" value="KOY16443.1"/>
    <property type="molecule type" value="Genomic_DNA"/>
</dbReference>
<evidence type="ECO:0000256" key="5">
    <source>
        <dbReference type="PIRNR" id="PIRNR000915"/>
    </source>
</evidence>